<comment type="similarity">
    <text evidence="9">Belongs to the pannexin family.</text>
</comment>
<keyword evidence="4 9" id="KW-0812">Transmembrane</keyword>
<dbReference type="PANTHER" id="PTHR11893">
    <property type="entry name" value="INNEXIN"/>
    <property type="match status" value="1"/>
</dbReference>
<evidence type="ECO:0000256" key="3">
    <source>
        <dbReference type="ARBA" id="ARBA00022475"/>
    </source>
</evidence>
<comment type="caution">
    <text evidence="10">The sequence shown here is derived from an EMBL/GenBank/DDBJ whole genome shotgun (WGS) entry which is preliminary data.</text>
</comment>
<dbReference type="Pfam" id="PF00876">
    <property type="entry name" value="Innexin"/>
    <property type="match status" value="1"/>
</dbReference>
<feature type="transmembrane region" description="Helical" evidence="9">
    <location>
        <begin position="20"/>
        <end position="42"/>
    </location>
</feature>
<feature type="transmembrane region" description="Helical" evidence="9">
    <location>
        <begin position="106"/>
        <end position="128"/>
    </location>
</feature>
<dbReference type="GO" id="GO:0034220">
    <property type="term" value="P:monoatomic ion transmembrane transport"/>
    <property type="evidence" value="ECO:0007669"/>
    <property type="project" value="UniProtKB-KW"/>
</dbReference>
<comment type="function">
    <text evidence="9">Structural component of the gap junctions.</text>
</comment>
<sequence length="412" mass="47570">MDTRGFSKPSLSHASWSDRLNTSLTCGLLLLLSIVTLLRQYVGPNAVCVTPQTSGEQLNKYFDNTCWLSRELILQHDLIPFHNRDVKTLPLIQNENRKFENVSRSLYQWVPVILVIQAILFRMPYIFVKFCDDLFGIRFSRVVGSIDSQMKADGTKTAQDISKIVDQFLRSRAIKYHRFGVLSILLGVSKGWIFINAFVHLILLDLSLSSPDTQSYMKHIVENLLQDDYSDTVSSPAFPRQIQCLIYIRRAQHLSIYSAQCSLPINEFYEHVCLLLWMWLFILCLVSFTSAVTFLFKALRRSFRERYIIRYLTMSDIEPEPINIVSFTTSVIGYDGFLVLEAIGEIYSDILVRDIVINLWNAHYTELQPLDYSQESLQVSKSNTLKVAFKESRITLESPENTPLITRRCFKV</sequence>
<dbReference type="GO" id="GO:0005921">
    <property type="term" value="C:gap junction"/>
    <property type="evidence" value="ECO:0007669"/>
    <property type="project" value="UniProtKB-UniRule"/>
</dbReference>
<evidence type="ECO:0000256" key="5">
    <source>
        <dbReference type="ARBA" id="ARBA00022989"/>
    </source>
</evidence>
<keyword evidence="8 9" id="KW-0407">Ion channel</keyword>
<dbReference type="PROSITE" id="PS51013">
    <property type="entry name" value="PANNEXIN"/>
    <property type="match status" value="1"/>
</dbReference>
<feature type="transmembrane region" description="Helical" evidence="9">
    <location>
        <begin position="179"/>
        <end position="203"/>
    </location>
</feature>
<proteinExistence type="inferred from homology"/>
<evidence type="ECO:0000256" key="1">
    <source>
        <dbReference type="ARBA" id="ARBA00004651"/>
    </source>
</evidence>
<evidence type="ECO:0000256" key="2">
    <source>
        <dbReference type="ARBA" id="ARBA00022448"/>
    </source>
</evidence>
<protein>
    <recommendedName>
        <fullName evidence="9">Innexin</fullName>
    </recommendedName>
</protein>
<evidence type="ECO:0000256" key="7">
    <source>
        <dbReference type="ARBA" id="ARBA00023136"/>
    </source>
</evidence>
<organism evidence="10 11">
    <name type="scientific">Mytilus galloprovincialis</name>
    <name type="common">Mediterranean mussel</name>
    <dbReference type="NCBI Taxonomy" id="29158"/>
    <lineage>
        <taxon>Eukaryota</taxon>
        <taxon>Metazoa</taxon>
        <taxon>Spiralia</taxon>
        <taxon>Lophotrochozoa</taxon>
        <taxon>Mollusca</taxon>
        <taxon>Bivalvia</taxon>
        <taxon>Autobranchia</taxon>
        <taxon>Pteriomorphia</taxon>
        <taxon>Mytilida</taxon>
        <taxon>Mytiloidea</taxon>
        <taxon>Mytilidae</taxon>
        <taxon>Mytilinae</taxon>
        <taxon>Mytilus</taxon>
    </lineage>
</organism>
<keyword evidence="3" id="KW-1003">Cell membrane</keyword>
<evidence type="ECO:0000256" key="8">
    <source>
        <dbReference type="ARBA" id="ARBA00023303"/>
    </source>
</evidence>
<evidence type="ECO:0000256" key="4">
    <source>
        <dbReference type="ARBA" id="ARBA00022692"/>
    </source>
</evidence>
<dbReference type="AlphaFoldDB" id="A0A8B6H6I0"/>
<evidence type="ECO:0000313" key="10">
    <source>
        <dbReference type="EMBL" id="VDI74164.1"/>
    </source>
</evidence>
<comment type="subcellular location">
    <subcellularLocation>
        <location evidence="1 9">Cell membrane</location>
        <topology evidence="1 9">Multi-pass membrane protein</topology>
    </subcellularLocation>
</comment>
<keyword evidence="6 9" id="KW-0406">Ion transport</keyword>
<evidence type="ECO:0000256" key="6">
    <source>
        <dbReference type="ARBA" id="ARBA00023065"/>
    </source>
</evidence>
<dbReference type="EMBL" id="UYJE01009527">
    <property type="protein sequence ID" value="VDI74164.1"/>
    <property type="molecule type" value="Genomic_DNA"/>
</dbReference>
<reference evidence="10" key="1">
    <citation type="submission" date="2018-11" db="EMBL/GenBank/DDBJ databases">
        <authorList>
            <person name="Alioto T."/>
            <person name="Alioto T."/>
        </authorList>
    </citation>
    <scope>NUCLEOTIDE SEQUENCE</scope>
</reference>
<name>A0A8B6H6I0_MYTGA</name>
<dbReference type="GO" id="GO:0005243">
    <property type="term" value="F:gap junction channel activity"/>
    <property type="evidence" value="ECO:0007669"/>
    <property type="project" value="TreeGrafter"/>
</dbReference>
<accession>A0A8B6H6I0</accession>
<evidence type="ECO:0000313" key="11">
    <source>
        <dbReference type="Proteomes" id="UP000596742"/>
    </source>
</evidence>
<gene>
    <name evidence="9" type="primary">inx</name>
    <name evidence="10" type="ORF">MGAL_10B076790</name>
</gene>
<dbReference type="PRINTS" id="PR01262">
    <property type="entry name" value="INNEXIN"/>
</dbReference>
<dbReference type="InterPro" id="IPR000990">
    <property type="entry name" value="Innexin"/>
</dbReference>
<dbReference type="Proteomes" id="UP000596742">
    <property type="component" value="Unassembled WGS sequence"/>
</dbReference>
<keyword evidence="2 9" id="KW-0813">Transport</keyword>
<feature type="transmembrane region" description="Helical" evidence="9">
    <location>
        <begin position="276"/>
        <end position="296"/>
    </location>
</feature>
<dbReference type="OrthoDB" id="6095343at2759"/>
<evidence type="ECO:0000256" key="9">
    <source>
        <dbReference type="RuleBase" id="RU010713"/>
    </source>
</evidence>
<dbReference type="PANTHER" id="PTHR11893:SF36">
    <property type="entry name" value="INNEXIN-5"/>
    <property type="match status" value="1"/>
</dbReference>
<keyword evidence="7 9" id="KW-0472">Membrane</keyword>
<keyword evidence="5 9" id="KW-1133">Transmembrane helix</keyword>
<keyword evidence="11" id="KW-1185">Reference proteome</keyword>
<dbReference type="GO" id="GO:0005886">
    <property type="term" value="C:plasma membrane"/>
    <property type="evidence" value="ECO:0007669"/>
    <property type="project" value="UniProtKB-SubCell"/>
</dbReference>